<evidence type="ECO:0000256" key="2">
    <source>
        <dbReference type="ARBA" id="ARBA00022448"/>
    </source>
</evidence>
<gene>
    <name evidence="11" type="ORF">GF339_06225</name>
</gene>
<feature type="transmembrane region" description="Helical" evidence="9">
    <location>
        <begin position="12"/>
        <end position="33"/>
    </location>
</feature>
<keyword evidence="4" id="KW-0997">Cell inner membrane</keyword>
<keyword evidence="2" id="KW-0813">Transport</keyword>
<dbReference type="PANTHER" id="PTHR35011">
    <property type="entry name" value="2,3-DIKETO-L-GULONATE TRAP TRANSPORTER SMALL PERMEASE PROTEIN YIAM"/>
    <property type="match status" value="1"/>
</dbReference>
<accession>A0A9D5JV00</accession>
<comment type="subcellular location">
    <subcellularLocation>
        <location evidence="1">Cell inner membrane</location>
        <topology evidence="1">Multi-pass membrane protein</topology>
    </subcellularLocation>
</comment>
<feature type="transmembrane region" description="Helical" evidence="9">
    <location>
        <begin position="120"/>
        <end position="139"/>
    </location>
</feature>
<sequence length="158" mass="18169">MKKILDQAIDFILAMLLIAMTCIVFIQVFFRYVLNAPLPWPEETARMMIVWLSFIGGYMALRENKHIGFNLLVKKFPVHAQLVINIIGKVLIIIFLFVVIKEGLAFSRKYLAITMPYTGISVGWVVYSVFPVSGVLMLLQTIYDLSRAFTAYQQDQQR</sequence>
<evidence type="ECO:0000256" key="8">
    <source>
        <dbReference type="ARBA" id="ARBA00038436"/>
    </source>
</evidence>
<evidence type="ECO:0000256" key="5">
    <source>
        <dbReference type="ARBA" id="ARBA00022692"/>
    </source>
</evidence>
<evidence type="ECO:0000256" key="6">
    <source>
        <dbReference type="ARBA" id="ARBA00022989"/>
    </source>
</evidence>
<feature type="transmembrane region" description="Helical" evidence="9">
    <location>
        <begin position="82"/>
        <end position="100"/>
    </location>
</feature>
<comment type="caution">
    <text evidence="11">The sequence shown here is derived from an EMBL/GenBank/DDBJ whole genome shotgun (WGS) entry which is preliminary data.</text>
</comment>
<dbReference type="InterPro" id="IPR007387">
    <property type="entry name" value="TRAP_DctQ"/>
</dbReference>
<protein>
    <submittedName>
        <fullName evidence="11">TRAP transporter small permease subunit</fullName>
    </submittedName>
</protein>
<dbReference type="Pfam" id="PF04290">
    <property type="entry name" value="DctQ"/>
    <property type="match status" value="1"/>
</dbReference>
<dbReference type="Proteomes" id="UP000649604">
    <property type="component" value="Unassembled WGS sequence"/>
</dbReference>
<keyword evidence="3" id="KW-1003">Cell membrane</keyword>
<evidence type="ECO:0000256" key="4">
    <source>
        <dbReference type="ARBA" id="ARBA00022519"/>
    </source>
</evidence>
<evidence type="ECO:0000313" key="11">
    <source>
        <dbReference type="EMBL" id="MBD3324161.1"/>
    </source>
</evidence>
<dbReference type="InterPro" id="IPR055348">
    <property type="entry name" value="DctQ"/>
</dbReference>
<feature type="transmembrane region" description="Helical" evidence="9">
    <location>
        <begin position="45"/>
        <end position="61"/>
    </location>
</feature>
<dbReference type="PANTHER" id="PTHR35011:SF2">
    <property type="entry name" value="2,3-DIKETO-L-GULONATE TRAP TRANSPORTER SMALL PERMEASE PROTEIN YIAM"/>
    <property type="match status" value="1"/>
</dbReference>
<evidence type="ECO:0000313" key="12">
    <source>
        <dbReference type="Proteomes" id="UP000649604"/>
    </source>
</evidence>
<reference evidence="11" key="1">
    <citation type="submission" date="2019-11" db="EMBL/GenBank/DDBJ databases">
        <title>Microbial mats filling the niche in hypersaline microbial mats.</title>
        <authorList>
            <person name="Wong H.L."/>
            <person name="Macleod F.I."/>
            <person name="White R.A. III"/>
            <person name="Burns B.P."/>
        </authorList>
    </citation>
    <scope>NUCLEOTIDE SEQUENCE</scope>
    <source>
        <strain evidence="11">Rbin_158</strain>
    </source>
</reference>
<evidence type="ECO:0000259" key="10">
    <source>
        <dbReference type="Pfam" id="PF04290"/>
    </source>
</evidence>
<evidence type="ECO:0000256" key="9">
    <source>
        <dbReference type="SAM" id="Phobius"/>
    </source>
</evidence>
<keyword evidence="5 9" id="KW-0812">Transmembrane</keyword>
<dbReference type="EMBL" id="WJJP01000195">
    <property type="protein sequence ID" value="MBD3324161.1"/>
    <property type="molecule type" value="Genomic_DNA"/>
</dbReference>
<evidence type="ECO:0000256" key="3">
    <source>
        <dbReference type="ARBA" id="ARBA00022475"/>
    </source>
</evidence>
<evidence type="ECO:0000256" key="1">
    <source>
        <dbReference type="ARBA" id="ARBA00004429"/>
    </source>
</evidence>
<keyword evidence="7 9" id="KW-0472">Membrane</keyword>
<dbReference type="AlphaFoldDB" id="A0A9D5JV00"/>
<evidence type="ECO:0000256" key="7">
    <source>
        <dbReference type="ARBA" id="ARBA00023136"/>
    </source>
</evidence>
<dbReference type="GO" id="GO:0005886">
    <property type="term" value="C:plasma membrane"/>
    <property type="evidence" value="ECO:0007669"/>
    <property type="project" value="UniProtKB-SubCell"/>
</dbReference>
<organism evidence="11 12">
    <name type="scientific">candidate division KSB3 bacterium</name>
    <dbReference type="NCBI Taxonomy" id="2044937"/>
    <lineage>
        <taxon>Bacteria</taxon>
        <taxon>candidate division KSB3</taxon>
    </lineage>
</organism>
<dbReference type="GO" id="GO:0022857">
    <property type="term" value="F:transmembrane transporter activity"/>
    <property type="evidence" value="ECO:0007669"/>
    <property type="project" value="TreeGrafter"/>
</dbReference>
<feature type="domain" description="Tripartite ATP-independent periplasmic transporters DctQ component" evidence="10">
    <location>
        <begin position="20"/>
        <end position="150"/>
    </location>
</feature>
<name>A0A9D5JV00_9BACT</name>
<keyword evidence="6 9" id="KW-1133">Transmembrane helix</keyword>
<comment type="similarity">
    <text evidence="8">Belongs to the TRAP transporter small permease family.</text>
</comment>
<dbReference type="GO" id="GO:0015740">
    <property type="term" value="P:C4-dicarboxylate transport"/>
    <property type="evidence" value="ECO:0007669"/>
    <property type="project" value="TreeGrafter"/>
</dbReference>
<proteinExistence type="inferred from homology"/>